<sequence length="144" mass="15824">MGKSFQSAARLQDLTRIVSSAKSQAPKLTQLPKPSPSPCPSPSPSPSKHHQRTPLAAVVADCAKRWFHETLKEAKAGDANMQVLVGQMYYTGYGVSRNPKKGHAWISRVSRIRSSVWKVSEKRPGYRASDSDSCEPEIKEKSCG</sequence>
<protein>
    <submittedName>
        <fullName evidence="2">Uncharacterized protein</fullName>
    </submittedName>
</protein>
<dbReference type="PANTHER" id="PTHR36792">
    <property type="entry name" value="EXPRESSED PROTEIN"/>
    <property type="match status" value="1"/>
</dbReference>
<gene>
    <name evidence="2" type="ORF">PIB30_047869</name>
</gene>
<reference evidence="2 3" key="1">
    <citation type="journal article" date="2023" name="Plants (Basel)">
        <title>Bridging the Gap: Combining Genomics and Transcriptomics Approaches to Understand Stylosanthes scabra, an Orphan Legume from the Brazilian Caatinga.</title>
        <authorList>
            <person name="Ferreira-Neto J.R.C."/>
            <person name="da Silva M.D."/>
            <person name="Binneck E."/>
            <person name="de Melo N.F."/>
            <person name="da Silva R.H."/>
            <person name="de Melo A.L.T.M."/>
            <person name="Pandolfi V."/>
            <person name="Bustamante F.O."/>
            <person name="Brasileiro-Vidal A.C."/>
            <person name="Benko-Iseppon A.M."/>
        </authorList>
    </citation>
    <scope>NUCLEOTIDE SEQUENCE [LARGE SCALE GENOMIC DNA]</scope>
    <source>
        <tissue evidence="2">Leaves</tissue>
    </source>
</reference>
<dbReference type="PANTHER" id="PTHR36792:SF7">
    <property type="entry name" value="TETRATRICOPEPTIDE-LIKE HELICAL DOMAIN-CONTAINING PROTEIN-RELATED"/>
    <property type="match status" value="1"/>
</dbReference>
<comment type="caution">
    <text evidence="2">The sequence shown here is derived from an EMBL/GenBank/DDBJ whole genome shotgun (WGS) entry which is preliminary data.</text>
</comment>
<organism evidence="2 3">
    <name type="scientific">Stylosanthes scabra</name>
    <dbReference type="NCBI Taxonomy" id="79078"/>
    <lineage>
        <taxon>Eukaryota</taxon>
        <taxon>Viridiplantae</taxon>
        <taxon>Streptophyta</taxon>
        <taxon>Embryophyta</taxon>
        <taxon>Tracheophyta</taxon>
        <taxon>Spermatophyta</taxon>
        <taxon>Magnoliopsida</taxon>
        <taxon>eudicotyledons</taxon>
        <taxon>Gunneridae</taxon>
        <taxon>Pentapetalae</taxon>
        <taxon>rosids</taxon>
        <taxon>fabids</taxon>
        <taxon>Fabales</taxon>
        <taxon>Fabaceae</taxon>
        <taxon>Papilionoideae</taxon>
        <taxon>50 kb inversion clade</taxon>
        <taxon>dalbergioids sensu lato</taxon>
        <taxon>Dalbergieae</taxon>
        <taxon>Pterocarpus clade</taxon>
        <taxon>Stylosanthes</taxon>
    </lineage>
</organism>
<proteinExistence type="predicted"/>
<dbReference type="EMBL" id="JASCZI010151344">
    <property type="protein sequence ID" value="MED6172207.1"/>
    <property type="molecule type" value="Genomic_DNA"/>
</dbReference>
<feature type="compositionally biased region" description="Pro residues" evidence="1">
    <location>
        <begin position="33"/>
        <end position="45"/>
    </location>
</feature>
<evidence type="ECO:0000256" key="1">
    <source>
        <dbReference type="SAM" id="MobiDB-lite"/>
    </source>
</evidence>
<evidence type="ECO:0000313" key="3">
    <source>
        <dbReference type="Proteomes" id="UP001341840"/>
    </source>
</evidence>
<feature type="region of interest" description="Disordered" evidence="1">
    <location>
        <begin position="18"/>
        <end position="54"/>
    </location>
</feature>
<name>A0ABU6VFD1_9FABA</name>
<keyword evidence="3" id="KW-1185">Reference proteome</keyword>
<dbReference type="SUPFAM" id="SSF81901">
    <property type="entry name" value="HCP-like"/>
    <property type="match status" value="1"/>
</dbReference>
<feature type="region of interest" description="Disordered" evidence="1">
    <location>
        <begin position="121"/>
        <end position="144"/>
    </location>
</feature>
<feature type="compositionally biased region" description="Polar residues" evidence="1">
    <location>
        <begin position="18"/>
        <end position="27"/>
    </location>
</feature>
<dbReference type="Gene3D" id="1.25.40.10">
    <property type="entry name" value="Tetratricopeptide repeat domain"/>
    <property type="match status" value="1"/>
</dbReference>
<dbReference type="Proteomes" id="UP001341840">
    <property type="component" value="Unassembled WGS sequence"/>
</dbReference>
<dbReference type="InterPro" id="IPR011990">
    <property type="entry name" value="TPR-like_helical_dom_sf"/>
</dbReference>
<evidence type="ECO:0000313" key="2">
    <source>
        <dbReference type="EMBL" id="MED6172207.1"/>
    </source>
</evidence>
<accession>A0ABU6VFD1</accession>